<feature type="region of interest" description="Disordered" evidence="2">
    <location>
        <begin position="1"/>
        <end position="63"/>
    </location>
</feature>
<evidence type="ECO:0000313" key="4">
    <source>
        <dbReference type="Proteomes" id="UP000770717"/>
    </source>
</evidence>
<name>A0A8J6F3N6_ELECQ</name>
<evidence type="ECO:0000256" key="1">
    <source>
        <dbReference type="SAM" id="Coils"/>
    </source>
</evidence>
<organism evidence="3 4">
    <name type="scientific">Eleutherodactylus coqui</name>
    <name type="common">Puerto Rican coqui</name>
    <dbReference type="NCBI Taxonomy" id="57060"/>
    <lineage>
        <taxon>Eukaryota</taxon>
        <taxon>Metazoa</taxon>
        <taxon>Chordata</taxon>
        <taxon>Craniata</taxon>
        <taxon>Vertebrata</taxon>
        <taxon>Euteleostomi</taxon>
        <taxon>Amphibia</taxon>
        <taxon>Batrachia</taxon>
        <taxon>Anura</taxon>
        <taxon>Neobatrachia</taxon>
        <taxon>Hyloidea</taxon>
        <taxon>Eleutherodactylidae</taxon>
        <taxon>Eleutherodactylinae</taxon>
        <taxon>Eleutherodactylus</taxon>
        <taxon>Eleutherodactylus</taxon>
    </lineage>
</organism>
<dbReference type="InterPro" id="IPR026175">
    <property type="entry name" value="MIPOL1"/>
</dbReference>
<accession>A0A8J6F3N6</accession>
<sequence length="394" mass="45381">MEPVTPKARKSRGLESEFIPVPTPRNLLALKMPTTVQNDIQEPSDRPDSHHNPDHPTSGALEGGQHNLTALLQEVDYLRQSNKKLREALMSKERDLETLKLDVQLLEQATEAKIAEKSAALVREVYGAQRERDEAIMARLRLANEERDEALLRVQQLQQYIREMEDINPKESDMTLQELIDKLDEAEDGADIMQNGDLILEHIKRSQDRREQITAEEMGAVIIERDTARAQCKHLEKELHLLRESKQICTDIVTAQKTFDPASKAPDSFLQHNQDTLIEDYKKLEEEIQTLHIYYSLHQSLSQEVNLKEQFTRAISLYDDALKNRGELLRVTQQQNEELGRQLRETQYQNEELKESLLKATACQKEVEDKAHKLERLVDVLRKKVGAGSVRTMI</sequence>
<evidence type="ECO:0000313" key="3">
    <source>
        <dbReference type="EMBL" id="KAG9481067.1"/>
    </source>
</evidence>
<feature type="coiled-coil region" evidence="1">
    <location>
        <begin position="68"/>
        <end position="109"/>
    </location>
</feature>
<gene>
    <name evidence="3" type="ORF">GDO78_010357</name>
</gene>
<evidence type="ECO:0000256" key="2">
    <source>
        <dbReference type="SAM" id="MobiDB-lite"/>
    </source>
</evidence>
<keyword evidence="1" id="KW-0175">Coiled coil</keyword>
<evidence type="ECO:0008006" key="5">
    <source>
        <dbReference type="Google" id="ProtNLM"/>
    </source>
</evidence>
<dbReference type="EMBL" id="WNTK01000006">
    <property type="protein sequence ID" value="KAG9481067.1"/>
    <property type="molecule type" value="Genomic_DNA"/>
</dbReference>
<feature type="compositionally biased region" description="Basic and acidic residues" evidence="2">
    <location>
        <begin position="43"/>
        <end position="54"/>
    </location>
</feature>
<feature type="coiled-coil region" evidence="1">
    <location>
        <begin position="329"/>
        <end position="384"/>
    </location>
</feature>
<comment type="caution">
    <text evidence="3">The sequence shown here is derived from an EMBL/GenBank/DDBJ whole genome shotgun (WGS) entry which is preliminary data.</text>
</comment>
<protein>
    <recommendedName>
        <fullName evidence="5">Mirror-image polydactyly gene 1 protein</fullName>
    </recommendedName>
</protein>
<dbReference type="OrthoDB" id="6426880at2759"/>
<dbReference type="AlphaFoldDB" id="A0A8J6F3N6"/>
<reference evidence="3" key="1">
    <citation type="thesis" date="2020" institute="ProQuest LLC" country="789 East Eisenhower Parkway, Ann Arbor, MI, USA">
        <title>Comparative Genomics and Chromosome Evolution.</title>
        <authorList>
            <person name="Mudd A.B."/>
        </authorList>
    </citation>
    <scope>NUCLEOTIDE SEQUENCE</scope>
    <source>
        <strain evidence="3">HN-11 Male</strain>
        <tissue evidence="3">Kidney and liver</tissue>
    </source>
</reference>
<keyword evidence="4" id="KW-1185">Reference proteome</keyword>
<dbReference type="Proteomes" id="UP000770717">
    <property type="component" value="Unassembled WGS sequence"/>
</dbReference>
<proteinExistence type="predicted"/>
<dbReference type="PANTHER" id="PTHR22089:SF2">
    <property type="entry name" value="MIRROR-IMAGE POLYDACTYLY GENE 1 PROTEIN"/>
    <property type="match status" value="1"/>
</dbReference>
<feature type="coiled-coil region" evidence="1">
    <location>
        <begin position="140"/>
        <end position="196"/>
    </location>
</feature>
<dbReference type="PANTHER" id="PTHR22089">
    <property type="entry name" value="MIRROR-IMAGE POLYDACTYLY GENE 1 PROTEIN"/>
    <property type="match status" value="1"/>
</dbReference>